<evidence type="ECO:0000259" key="1">
    <source>
        <dbReference type="Pfam" id="PF02627"/>
    </source>
</evidence>
<keyword evidence="3" id="KW-1185">Reference proteome</keyword>
<comment type="caution">
    <text evidence="2">The sequence shown here is derived from an EMBL/GenBank/DDBJ whole genome shotgun (WGS) entry which is preliminary data.</text>
</comment>
<dbReference type="EMBL" id="AEUN01000377">
    <property type="protein sequence ID" value="EHJ08182.1"/>
    <property type="molecule type" value="Genomic_DNA"/>
</dbReference>
<sequence length="141" mass="16670">MTYHYTEGNTEIMSIMNQGEEHIHQCTVSDELAALIKLLISKINGCNYCINLHKKELKELGVTQMKIDEVRSYNHLDLFTDKERITLEFAEKLNTVKEFKKFDILESLKEFYSEKEIIELVFIINQISSWNRLNIIGEQFY</sequence>
<dbReference type="Gene3D" id="1.20.1290.10">
    <property type="entry name" value="AhpD-like"/>
    <property type="match status" value="1"/>
</dbReference>
<dbReference type="PATRIC" id="fig|911238.3.peg.894"/>
<dbReference type="InterPro" id="IPR003779">
    <property type="entry name" value="CMD-like"/>
</dbReference>
<protein>
    <submittedName>
        <fullName evidence="2">Alkylhydroperoxidase</fullName>
    </submittedName>
</protein>
<feature type="domain" description="Carboxymuconolactone decarboxylase-like" evidence="1">
    <location>
        <begin position="28"/>
        <end position="91"/>
    </location>
</feature>
<gene>
    <name evidence="2" type="ORF">SS7213T_05356</name>
</gene>
<dbReference type="Pfam" id="PF02627">
    <property type="entry name" value="CMD"/>
    <property type="match status" value="1"/>
</dbReference>
<dbReference type="Proteomes" id="UP000005413">
    <property type="component" value="Unassembled WGS sequence"/>
</dbReference>
<keyword evidence="2" id="KW-0575">Peroxidase</keyword>
<reference evidence="2 3" key="1">
    <citation type="journal article" date="2012" name="BMC Genomics">
        <title>Comparative genomic analysis of the genus Staphylococcus including Staphylococcus aureus and its newly described sister species Staphylococcus simiae.</title>
        <authorList>
            <person name="Suzuki H."/>
            <person name="Lefebure T."/>
            <person name="Pavinski Bitar P."/>
            <person name="Stanhope M.J."/>
        </authorList>
    </citation>
    <scope>NUCLEOTIDE SEQUENCE [LARGE SCALE GENOMIC DNA]</scope>
    <source>
        <strain evidence="2 3">CCM 7213</strain>
    </source>
</reference>
<organism evidence="2 3">
    <name type="scientific">Staphylococcus simiae CCM 7213 = CCUG 51256</name>
    <dbReference type="NCBI Taxonomy" id="911238"/>
    <lineage>
        <taxon>Bacteria</taxon>
        <taxon>Bacillati</taxon>
        <taxon>Bacillota</taxon>
        <taxon>Bacilli</taxon>
        <taxon>Bacillales</taxon>
        <taxon>Staphylococcaceae</taxon>
        <taxon>Staphylococcus</taxon>
    </lineage>
</organism>
<proteinExistence type="predicted"/>
<dbReference type="OrthoDB" id="9801997at2"/>
<dbReference type="RefSeq" id="WP_002463308.1">
    <property type="nucleotide sequence ID" value="NZ_AEUN01000377.1"/>
</dbReference>
<dbReference type="PANTHER" id="PTHR35446">
    <property type="entry name" value="SI:CH211-175M2.5"/>
    <property type="match status" value="1"/>
</dbReference>
<dbReference type="AlphaFoldDB" id="G5JHY9"/>
<name>G5JHY9_9STAP</name>
<dbReference type="GO" id="GO:0051920">
    <property type="term" value="F:peroxiredoxin activity"/>
    <property type="evidence" value="ECO:0007669"/>
    <property type="project" value="InterPro"/>
</dbReference>
<dbReference type="SUPFAM" id="SSF69118">
    <property type="entry name" value="AhpD-like"/>
    <property type="match status" value="1"/>
</dbReference>
<dbReference type="InterPro" id="IPR004675">
    <property type="entry name" value="AhpD_core"/>
</dbReference>
<dbReference type="InterPro" id="IPR029032">
    <property type="entry name" value="AhpD-like"/>
</dbReference>
<evidence type="ECO:0000313" key="3">
    <source>
        <dbReference type="Proteomes" id="UP000005413"/>
    </source>
</evidence>
<keyword evidence="2" id="KW-0560">Oxidoreductase</keyword>
<dbReference type="NCBIfam" id="TIGR00778">
    <property type="entry name" value="ahpD_dom"/>
    <property type="match status" value="1"/>
</dbReference>
<dbReference type="PANTHER" id="PTHR35446:SF2">
    <property type="entry name" value="CARBOXYMUCONOLACTONE DECARBOXYLASE-LIKE DOMAIN-CONTAINING PROTEIN"/>
    <property type="match status" value="1"/>
</dbReference>
<accession>G5JHY9</accession>
<evidence type="ECO:0000313" key="2">
    <source>
        <dbReference type="EMBL" id="EHJ08182.1"/>
    </source>
</evidence>